<evidence type="ECO:0000313" key="1">
    <source>
        <dbReference type="EMBL" id="JAH28158.1"/>
    </source>
</evidence>
<proteinExistence type="predicted"/>
<dbReference type="EMBL" id="GBXM01080419">
    <property type="protein sequence ID" value="JAH28158.1"/>
    <property type="molecule type" value="Transcribed_RNA"/>
</dbReference>
<reference evidence="1" key="2">
    <citation type="journal article" date="2015" name="Fish Shellfish Immunol.">
        <title>Early steps in the European eel (Anguilla anguilla)-Vibrio vulnificus interaction in the gills: Role of the RtxA13 toxin.</title>
        <authorList>
            <person name="Callol A."/>
            <person name="Pajuelo D."/>
            <person name="Ebbesson L."/>
            <person name="Teles M."/>
            <person name="MacKenzie S."/>
            <person name="Amaro C."/>
        </authorList>
    </citation>
    <scope>NUCLEOTIDE SEQUENCE</scope>
</reference>
<protein>
    <submittedName>
        <fullName evidence="1">Uncharacterized protein</fullName>
    </submittedName>
</protein>
<sequence length="38" mass="4412">MECINNQSYEYSILSIGKRKINIATLLFHLSSRPSQQK</sequence>
<name>A0A0E9RII9_ANGAN</name>
<reference evidence="1" key="1">
    <citation type="submission" date="2014-11" db="EMBL/GenBank/DDBJ databases">
        <authorList>
            <person name="Amaro Gonzalez C."/>
        </authorList>
    </citation>
    <scope>NUCLEOTIDE SEQUENCE</scope>
</reference>
<accession>A0A0E9RII9</accession>
<organism evidence="1">
    <name type="scientific">Anguilla anguilla</name>
    <name type="common">European freshwater eel</name>
    <name type="synonym">Muraena anguilla</name>
    <dbReference type="NCBI Taxonomy" id="7936"/>
    <lineage>
        <taxon>Eukaryota</taxon>
        <taxon>Metazoa</taxon>
        <taxon>Chordata</taxon>
        <taxon>Craniata</taxon>
        <taxon>Vertebrata</taxon>
        <taxon>Euteleostomi</taxon>
        <taxon>Actinopterygii</taxon>
        <taxon>Neopterygii</taxon>
        <taxon>Teleostei</taxon>
        <taxon>Anguilliformes</taxon>
        <taxon>Anguillidae</taxon>
        <taxon>Anguilla</taxon>
    </lineage>
</organism>
<dbReference type="AlphaFoldDB" id="A0A0E9RII9"/>